<dbReference type="SMART" id="SM00382">
    <property type="entry name" value="AAA"/>
    <property type="match status" value="1"/>
</dbReference>
<dbReference type="GO" id="GO:0016887">
    <property type="term" value="F:ATP hydrolysis activity"/>
    <property type="evidence" value="ECO:0007669"/>
    <property type="project" value="InterPro"/>
</dbReference>
<feature type="region of interest" description="Disordered" evidence="1">
    <location>
        <begin position="39"/>
        <end position="114"/>
    </location>
</feature>
<feature type="domain" description="WW" evidence="2">
    <location>
        <begin position="36"/>
        <end position="77"/>
    </location>
</feature>
<evidence type="ECO:0000313" key="3">
    <source>
        <dbReference type="EMBL" id="EJK67401.1"/>
    </source>
</evidence>
<proteinExistence type="predicted"/>
<feature type="compositionally biased region" description="Basic and acidic residues" evidence="1">
    <location>
        <begin position="233"/>
        <end position="249"/>
    </location>
</feature>
<dbReference type="PANTHER" id="PTHR46411">
    <property type="entry name" value="FAMILY ATPASE, PUTATIVE-RELATED"/>
    <property type="match status" value="1"/>
</dbReference>
<dbReference type="InterPro" id="IPR001202">
    <property type="entry name" value="WW_dom"/>
</dbReference>
<dbReference type="InterPro" id="IPR027417">
    <property type="entry name" value="P-loop_NTPase"/>
</dbReference>
<dbReference type="OMA" id="WHRYTEG"/>
<dbReference type="CDD" id="cd19481">
    <property type="entry name" value="RecA-like_protease"/>
    <property type="match status" value="1"/>
</dbReference>
<evidence type="ECO:0000313" key="4">
    <source>
        <dbReference type="Proteomes" id="UP000266841"/>
    </source>
</evidence>
<dbReference type="PROSITE" id="PS50020">
    <property type="entry name" value="WW_DOMAIN_2"/>
    <property type="match status" value="1"/>
</dbReference>
<feature type="compositionally biased region" description="Basic and acidic residues" evidence="1">
    <location>
        <begin position="84"/>
        <end position="94"/>
    </location>
</feature>
<dbReference type="GO" id="GO:0005524">
    <property type="term" value="F:ATP binding"/>
    <property type="evidence" value="ECO:0007669"/>
    <property type="project" value="InterPro"/>
</dbReference>
<feature type="region of interest" description="Disordered" evidence="1">
    <location>
        <begin position="233"/>
        <end position="264"/>
    </location>
</feature>
<dbReference type="InterPro" id="IPR003959">
    <property type="entry name" value="ATPase_AAA_core"/>
</dbReference>
<comment type="caution">
    <text evidence="3">The sequence shown here is derived from an EMBL/GenBank/DDBJ whole genome shotgun (WGS) entry which is preliminary data.</text>
</comment>
<dbReference type="OrthoDB" id="10042665at2759"/>
<feature type="region of interest" description="Disordered" evidence="1">
    <location>
        <begin position="304"/>
        <end position="331"/>
    </location>
</feature>
<dbReference type="SUPFAM" id="SSF52540">
    <property type="entry name" value="P-loop containing nucleoside triphosphate hydrolases"/>
    <property type="match status" value="1"/>
</dbReference>
<dbReference type="Proteomes" id="UP000266841">
    <property type="component" value="Unassembled WGS sequence"/>
</dbReference>
<evidence type="ECO:0000256" key="1">
    <source>
        <dbReference type="SAM" id="MobiDB-lite"/>
    </source>
</evidence>
<dbReference type="eggNOG" id="KOG0743">
    <property type="taxonomic scope" value="Eukaryota"/>
</dbReference>
<protein>
    <recommendedName>
        <fullName evidence="2">WW domain-containing protein</fullName>
    </recommendedName>
</protein>
<dbReference type="AlphaFoldDB" id="K0T279"/>
<name>K0T279_THAOC</name>
<reference evidence="3 4" key="1">
    <citation type="journal article" date="2012" name="Genome Biol.">
        <title>Genome and low-iron response of an oceanic diatom adapted to chronic iron limitation.</title>
        <authorList>
            <person name="Lommer M."/>
            <person name="Specht M."/>
            <person name="Roy A.S."/>
            <person name="Kraemer L."/>
            <person name="Andreson R."/>
            <person name="Gutowska M.A."/>
            <person name="Wolf J."/>
            <person name="Bergner S.V."/>
            <person name="Schilhabel M.B."/>
            <person name="Klostermeier U.C."/>
            <person name="Beiko R.G."/>
            <person name="Rosenstiel P."/>
            <person name="Hippler M."/>
            <person name="Laroche J."/>
        </authorList>
    </citation>
    <scope>NUCLEOTIDE SEQUENCE [LARGE SCALE GENOMIC DNA]</scope>
    <source>
        <strain evidence="3 4">CCMP1005</strain>
    </source>
</reference>
<dbReference type="PANTHER" id="PTHR46411:SF3">
    <property type="entry name" value="AAA+ ATPASE DOMAIN-CONTAINING PROTEIN"/>
    <property type="match status" value="1"/>
</dbReference>
<feature type="compositionally biased region" description="Gly residues" evidence="1">
    <location>
        <begin position="307"/>
        <end position="316"/>
    </location>
</feature>
<gene>
    <name evidence="3" type="ORF">THAOC_11573</name>
</gene>
<organism evidence="3 4">
    <name type="scientific">Thalassiosira oceanica</name>
    <name type="common">Marine diatom</name>
    <dbReference type="NCBI Taxonomy" id="159749"/>
    <lineage>
        <taxon>Eukaryota</taxon>
        <taxon>Sar</taxon>
        <taxon>Stramenopiles</taxon>
        <taxon>Ochrophyta</taxon>
        <taxon>Bacillariophyta</taxon>
        <taxon>Coscinodiscophyceae</taxon>
        <taxon>Thalassiosirophycidae</taxon>
        <taxon>Thalassiosirales</taxon>
        <taxon>Thalassiosiraceae</taxon>
        <taxon>Thalassiosira</taxon>
    </lineage>
</organism>
<dbReference type="InterPro" id="IPR003593">
    <property type="entry name" value="AAA+_ATPase"/>
</dbReference>
<keyword evidence="4" id="KW-1185">Reference proteome</keyword>
<sequence length="1031" mass="110516">MEAAAAPPGDADHYNPFSEMDDDHSLNYDAMHDLMNFLPPGWRRLTPEERGGGDDGPARPPYLHEPTGDTSWRNPNLREILGMVDERRDDDAAKRKAGNSGRGGNNKNGTDRSRGVKKLRLMLQAGAPLGAVEQKAKIEGVNMDLVLSPQHRSSGSDDDEDGKDASSVVVVSDVEDSRGGGEDDASAAVACIPETLVKKYRRMLKAGVPFEGVHQLAMNESGASAEEVTGVLRDVEREGKKKKSEEKGGDVTTGEGAPSASNPRVEKFLRMQRAGIPLIAIQNAARLQGHNMNEVNDALGVNKGGDEVGGNGGGADTGVAGSTKPSEPKRVHPRMNKFLSMQRAGVPLGAIINSARLDGFDVDEVGEALGVASGDGLAGGGVAVKEANKNPKVDSGDEKVTGYFTVQDGGNVSFPSSSGSSGQNNRFPLTDLVRKMSQTVQKTSRFSVGSGKSEMVVTESTLFHALGAIKGVQFARREYNSTVGANGMEIELVHAKRHGFVEMATSIGMALPNEGQADILGLDELVDHIDNAASEKIDAGNSLLEDGFYEFDTLHALYPPGAYVVAKHAGGSGIDCVCQVVWHRYTEGKTVFGKPMRYFQLCCRYIVPVGGGKSTFAEVVEGIEMWEGRRSLSASESGAGLAFVPVSASELEGVLLTYLPRGEMYNQIVCVDEEKTHSYMEYEKGCFFQKCGSGAGKSSVALATSGRIVVDFDAASDNGHSISIGRDDMIDGIRMKLKEYKLHLRLVDNRRTGAAGGESKGAGGDVSAGSMVLFSEIPKDYLPFVWPTTVGFSLTSKAWGDVVIGGLKGIIFDPAVFDLLVLPPSRKRMIKALVKHTSSSGFHDLVQGKGEGTCFLLYGPPGTGKTLTAEAISEHLNSPLYSLSMGTLGTTADELERRLSEILDLSARWGALVLLDECDAFLEARSSNSSLERNAMVSVILRLVEYHRGILFLTSNRIESLDPAFQTRITLALNYEPLDLDGRVQVWENLILKSGQSLDSLDLNSLSKFELNGREIKNALRLAMALAAEEG</sequence>
<evidence type="ECO:0000259" key="2">
    <source>
        <dbReference type="PROSITE" id="PS50020"/>
    </source>
</evidence>
<dbReference type="Gene3D" id="3.40.50.300">
    <property type="entry name" value="P-loop containing nucleotide triphosphate hydrolases"/>
    <property type="match status" value="1"/>
</dbReference>
<feature type="region of interest" description="Disordered" evidence="1">
    <location>
        <begin position="1"/>
        <end position="23"/>
    </location>
</feature>
<feature type="non-terminal residue" evidence="3">
    <location>
        <position position="1031"/>
    </location>
</feature>
<feature type="compositionally biased region" description="Basic and acidic residues" evidence="1">
    <location>
        <begin position="45"/>
        <end position="57"/>
    </location>
</feature>
<dbReference type="EMBL" id="AGNL01013194">
    <property type="protein sequence ID" value="EJK67401.1"/>
    <property type="molecule type" value="Genomic_DNA"/>
</dbReference>
<accession>K0T279</accession>
<dbReference type="Pfam" id="PF00004">
    <property type="entry name" value="AAA"/>
    <property type="match status" value="1"/>
</dbReference>